<organism evidence="5 6">
    <name type="scientific">Mycobacterium rhizamassiliense</name>
    <dbReference type="NCBI Taxonomy" id="1841860"/>
    <lineage>
        <taxon>Bacteria</taxon>
        <taxon>Bacillati</taxon>
        <taxon>Actinomycetota</taxon>
        <taxon>Actinomycetes</taxon>
        <taxon>Mycobacteriales</taxon>
        <taxon>Mycobacteriaceae</taxon>
        <taxon>Mycobacterium</taxon>
    </lineage>
</organism>
<evidence type="ECO:0000256" key="2">
    <source>
        <dbReference type="ARBA" id="ARBA00023125"/>
    </source>
</evidence>
<dbReference type="Proteomes" id="UP000240988">
    <property type="component" value="Unassembled WGS sequence"/>
</dbReference>
<keyword evidence="1" id="KW-0805">Transcription regulation</keyword>
<sequence>MSTSVSTPVGASAKQRLVLTAERLFAQHGLDGVPLRLIGTTAGMANKSAVQYHFGSKDALVEAILANRLEHLTRRRQLLGARMSADDLRSVVEAHQLPLIELAEDETCYYLPFLEQLLRYDYRSSPLSTLPAPHRESHQAYIDHVGALIDHVPQPLRDDRIHRVSAMCVHACADRHRARVFGTTVSTYAVHVSALLDGMVAFLTAVPSAETLTALQGSTSDRPRMRALP</sequence>
<proteinExistence type="predicted"/>
<dbReference type="OrthoDB" id="2356263at2"/>
<dbReference type="STRING" id="1841860.GCA_900157375_02998"/>
<gene>
    <name evidence="5" type="ORF">MRAB57_2995</name>
</gene>
<evidence type="ECO:0000313" key="6">
    <source>
        <dbReference type="Proteomes" id="UP000240988"/>
    </source>
</evidence>
<evidence type="ECO:0000256" key="3">
    <source>
        <dbReference type="ARBA" id="ARBA00023163"/>
    </source>
</evidence>
<dbReference type="InterPro" id="IPR001647">
    <property type="entry name" value="HTH_TetR"/>
</dbReference>
<reference evidence="5 6" key="1">
    <citation type="submission" date="2017-01" db="EMBL/GenBank/DDBJ databases">
        <authorList>
            <consortium name="Urmite Genomes"/>
        </authorList>
    </citation>
    <scope>NUCLEOTIDE SEQUENCE [LARGE SCALE GENOMIC DNA]</scope>
    <source>
        <strain evidence="5 6">AB57</strain>
    </source>
</reference>
<dbReference type="InterPro" id="IPR009057">
    <property type="entry name" value="Homeodomain-like_sf"/>
</dbReference>
<accession>A0A2U3NUM4</accession>
<dbReference type="EMBL" id="FUFA01000004">
    <property type="protein sequence ID" value="SPM35174.1"/>
    <property type="molecule type" value="Genomic_DNA"/>
</dbReference>
<evidence type="ECO:0000256" key="1">
    <source>
        <dbReference type="ARBA" id="ARBA00023015"/>
    </source>
</evidence>
<dbReference type="SUPFAM" id="SSF46689">
    <property type="entry name" value="Homeodomain-like"/>
    <property type="match status" value="1"/>
</dbReference>
<name>A0A2U3NUM4_9MYCO</name>
<dbReference type="Gene3D" id="1.10.357.10">
    <property type="entry name" value="Tetracycline Repressor, domain 2"/>
    <property type="match status" value="1"/>
</dbReference>
<dbReference type="AlphaFoldDB" id="A0A2U3NUM4"/>
<evidence type="ECO:0000313" key="5">
    <source>
        <dbReference type="EMBL" id="SPM35174.1"/>
    </source>
</evidence>
<dbReference type="GO" id="GO:0000976">
    <property type="term" value="F:transcription cis-regulatory region binding"/>
    <property type="evidence" value="ECO:0007669"/>
    <property type="project" value="TreeGrafter"/>
</dbReference>
<dbReference type="GO" id="GO:0003700">
    <property type="term" value="F:DNA-binding transcription factor activity"/>
    <property type="evidence" value="ECO:0007669"/>
    <property type="project" value="TreeGrafter"/>
</dbReference>
<dbReference type="InterPro" id="IPR050109">
    <property type="entry name" value="HTH-type_TetR-like_transc_reg"/>
</dbReference>
<protein>
    <submittedName>
        <fullName evidence="5">Transcriptional regulator</fullName>
    </submittedName>
</protein>
<dbReference type="PANTHER" id="PTHR30055:SF234">
    <property type="entry name" value="HTH-TYPE TRANSCRIPTIONAL REGULATOR BETI"/>
    <property type="match status" value="1"/>
</dbReference>
<feature type="domain" description="HTH tetR-type" evidence="4">
    <location>
        <begin position="20"/>
        <end position="64"/>
    </location>
</feature>
<keyword evidence="6" id="KW-1185">Reference proteome</keyword>
<dbReference type="Pfam" id="PF00440">
    <property type="entry name" value="TetR_N"/>
    <property type="match status" value="1"/>
</dbReference>
<dbReference type="PANTHER" id="PTHR30055">
    <property type="entry name" value="HTH-TYPE TRANSCRIPTIONAL REGULATOR RUTR"/>
    <property type="match status" value="1"/>
</dbReference>
<keyword evidence="2" id="KW-0238">DNA-binding</keyword>
<dbReference type="RefSeq" id="WP_077079691.1">
    <property type="nucleotide sequence ID" value="NZ_LT721901.1"/>
</dbReference>
<evidence type="ECO:0000259" key="4">
    <source>
        <dbReference type="Pfam" id="PF00440"/>
    </source>
</evidence>
<keyword evidence="3" id="KW-0804">Transcription</keyword>